<keyword evidence="2" id="KW-1185">Reference proteome</keyword>
<accession>A0A7Z7HU26</accession>
<evidence type="ECO:0000313" key="2">
    <source>
        <dbReference type="Proteomes" id="UP000242886"/>
    </source>
</evidence>
<evidence type="ECO:0000313" key="1">
    <source>
        <dbReference type="EMBL" id="SMB32038.1"/>
    </source>
</evidence>
<protein>
    <submittedName>
        <fullName evidence="1">Uncharacterized protein</fullName>
    </submittedName>
</protein>
<reference evidence="1" key="1">
    <citation type="submission" date="2017-03" db="EMBL/GenBank/DDBJ databases">
        <authorList>
            <consortium name="AG Boll"/>
        </authorList>
    </citation>
    <scope>NUCLEOTIDE SEQUENCE [LARGE SCALE GENOMIC DNA]</scope>
    <source>
        <strain evidence="1">Chol</strain>
    </source>
</reference>
<dbReference type="EMBL" id="LT837803">
    <property type="protein sequence ID" value="SMB32038.1"/>
    <property type="molecule type" value="Genomic_DNA"/>
</dbReference>
<dbReference type="Proteomes" id="UP000242886">
    <property type="component" value="Chromosome SDENCHOL"/>
</dbReference>
<proteinExistence type="predicted"/>
<sequence>MVAEMVELVLIKAAPNSIISEKPEEECPFILIVPLLGTKGKRQVGPAIELGMHPTVAFVAQSNAVARLKGSQRIERLPNDVVSLNPVARITAHATMQIPGSDELAPQPKSPLACTTLLYGCHESQFPLPDFLQSWRRD</sequence>
<dbReference type="AlphaFoldDB" id="A0A7Z7HU26"/>
<name>A0A7Z7HU26_9PROT</name>
<organism evidence="1 2">
    <name type="scientific">Sterolibacterium denitrificans</name>
    <dbReference type="NCBI Taxonomy" id="157592"/>
    <lineage>
        <taxon>Bacteria</taxon>
        <taxon>Pseudomonadati</taxon>
        <taxon>Pseudomonadota</taxon>
        <taxon>Betaproteobacteria</taxon>
        <taxon>Nitrosomonadales</taxon>
        <taxon>Sterolibacteriaceae</taxon>
        <taxon>Sterolibacterium</taxon>
    </lineage>
</organism>
<gene>
    <name evidence="1" type="ORF">SDENCHOL_21270</name>
</gene>